<dbReference type="STRING" id="576137.A0A1L7XY47"/>
<dbReference type="EMBL" id="FJOG01000086">
    <property type="protein sequence ID" value="CZR69948.1"/>
    <property type="molecule type" value="Genomic_DNA"/>
</dbReference>
<keyword evidence="3" id="KW-0472">Membrane</keyword>
<dbReference type="AlphaFoldDB" id="A0A1L7XY47"/>
<organism evidence="4 5">
    <name type="scientific">Phialocephala subalpina</name>
    <dbReference type="NCBI Taxonomy" id="576137"/>
    <lineage>
        <taxon>Eukaryota</taxon>
        <taxon>Fungi</taxon>
        <taxon>Dikarya</taxon>
        <taxon>Ascomycota</taxon>
        <taxon>Pezizomycotina</taxon>
        <taxon>Leotiomycetes</taxon>
        <taxon>Helotiales</taxon>
        <taxon>Mollisiaceae</taxon>
        <taxon>Phialocephala</taxon>
        <taxon>Phialocephala fortinii species complex</taxon>
    </lineage>
</organism>
<feature type="transmembrane region" description="Helical" evidence="3">
    <location>
        <begin position="616"/>
        <end position="638"/>
    </location>
</feature>
<feature type="region of interest" description="Disordered" evidence="2">
    <location>
        <begin position="1"/>
        <end position="160"/>
    </location>
</feature>
<feature type="compositionally biased region" description="Low complexity" evidence="2">
    <location>
        <begin position="242"/>
        <end position="258"/>
    </location>
</feature>
<evidence type="ECO:0000313" key="5">
    <source>
        <dbReference type="Proteomes" id="UP000184330"/>
    </source>
</evidence>
<sequence length="1001" mass="108270">MPTLSTAMAPPHTDPTMSEDEDDQLLARTDSALGANKSSQRSKMSSGTASMSTSTTAPKKPSGPFPSAQIQPKAATNPSPTPLPSASASKNPTASANSEASSSTLLTSSNTDKSKPKRKPIPPRPASKAYNTRARFKAREAQKSPRTSPPSSETVTPAKPDYAAIEAANALKADIGAAFRRAGATPAMAHAVQASSVPASSVPAPAPPPTAPFATVTSSKVPSATAASANYSSSPAPSPIVTSTKAPSATAPSAKAPSVLGSSSKGSENRKSDSKPVAQSPKVTEAAKKTNEAVAPAVQKASSKNPSEIDAALDEAIAKTGFSTAVPRELYIPESADMLKEQARQIAEFKAKVAQLEREVKEANTRAASKSKSHQTEVDELQGERDDLLKKNDALKRANKSYKDKDAALEHAFNEAVMGSKKRADLYGGTMAKYFQHAVDVISAKHEANLLLDKKVKELEAAAAKPVVCQDCKDLKPKVLSLKEEIANSQQRLQENLAEAVTHVSKKEDDCRKKIAAEKESRKISLDIANENIKSRQEEIHALHEDINDLTEDRDSYKAAAASSKTALEREKKKTESLEIKNQKLRADIEYQNQQMPASFYQACNAKVRGFGNVAYVIWTFLLLTLQIICMFGFLCYLPFQWLAEELFGWNKPMSPAKLAAKRAAKAEKKTTWLGSLMTWGAGTLKIRPLRSRLTPPLNPTTSSSARSVPSTTQAATVLTCPCDQRHSPLRLHEGSIKSLLDQFPQFPSNDSPDDPGAGNVTLQRGFVKAESTASIDAQWDEPQHWQHNPHSHSNPPTTATTSTALFPLYQLLQDIQIFNLPASSSLNSPELQDAPIRCPDQCDFHAIITHSDAPRIILLGSRSSKQLRDTRVSARETPSGGRTGIIACFSRGLEDLDGESGVVVVVVIVVEFMGVWSLRDVLESVAGGEKCFLKSLWWLGLRLRPKCAAVFMDGVEIELGFRRGLKCAASVYRFYGGSWIHSADMVLLSCIRMRRWRLRG</sequence>
<feature type="compositionally biased region" description="Basic and acidic residues" evidence="2">
    <location>
        <begin position="374"/>
        <end position="383"/>
    </location>
</feature>
<proteinExistence type="predicted"/>
<feature type="region of interest" description="Disordered" evidence="2">
    <location>
        <begin position="184"/>
        <end position="307"/>
    </location>
</feature>
<protein>
    <submittedName>
        <fullName evidence="4">Uncharacterized protein</fullName>
    </submittedName>
</protein>
<name>A0A1L7XY47_9HELO</name>
<feature type="compositionally biased region" description="Low complexity" evidence="2">
    <location>
        <begin position="42"/>
        <end position="62"/>
    </location>
</feature>
<evidence type="ECO:0000256" key="3">
    <source>
        <dbReference type="SAM" id="Phobius"/>
    </source>
</evidence>
<feature type="compositionally biased region" description="Polar residues" evidence="2">
    <location>
        <begin position="144"/>
        <end position="155"/>
    </location>
</feature>
<keyword evidence="3" id="KW-0812">Transmembrane</keyword>
<evidence type="ECO:0000256" key="1">
    <source>
        <dbReference type="SAM" id="Coils"/>
    </source>
</evidence>
<accession>A0A1L7XY47</accession>
<feature type="region of interest" description="Disordered" evidence="2">
    <location>
        <begin position="742"/>
        <end position="761"/>
    </location>
</feature>
<dbReference type="Proteomes" id="UP000184330">
    <property type="component" value="Unassembled WGS sequence"/>
</dbReference>
<feature type="compositionally biased region" description="Low complexity" evidence="2">
    <location>
        <begin position="74"/>
        <end position="111"/>
    </location>
</feature>
<evidence type="ECO:0000313" key="4">
    <source>
        <dbReference type="EMBL" id="CZR69948.1"/>
    </source>
</evidence>
<keyword evidence="1" id="KW-0175">Coiled coil</keyword>
<feature type="region of interest" description="Disordered" evidence="2">
    <location>
        <begin position="364"/>
        <end position="383"/>
    </location>
</feature>
<reference evidence="4 5" key="1">
    <citation type="submission" date="2016-03" db="EMBL/GenBank/DDBJ databases">
        <authorList>
            <person name="Ploux O."/>
        </authorList>
    </citation>
    <scope>NUCLEOTIDE SEQUENCE [LARGE SCALE GENOMIC DNA]</scope>
    <source>
        <strain evidence="4 5">UAMH 11012</strain>
    </source>
</reference>
<feature type="compositionally biased region" description="Low complexity" evidence="2">
    <location>
        <begin position="194"/>
        <end position="203"/>
    </location>
</feature>
<keyword evidence="3" id="KW-1133">Transmembrane helix</keyword>
<evidence type="ECO:0000256" key="2">
    <source>
        <dbReference type="SAM" id="MobiDB-lite"/>
    </source>
</evidence>
<gene>
    <name evidence="4" type="ORF">PAC_19849</name>
</gene>
<feature type="compositionally biased region" description="Low complexity" evidence="2">
    <location>
        <begin position="212"/>
        <end position="235"/>
    </location>
</feature>
<feature type="coiled-coil region" evidence="1">
    <location>
        <begin position="526"/>
        <end position="595"/>
    </location>
</feature>
<keyword evidence="5" id="KW-1185">Reference proteome</keyword>